<proteinExistence type="predicted"/>
<feature type="domain" description="Glutaredoxin" evidence="1">
    <location>
        <begin position="12"/>
        <end position="75"/>
    </location>
</feature>
<dbReference type="EMBL" id="MN740010">
    <property type="protein sequence ID" value="QHT83638.1"/>
    <property type="molecule type" value="Genomic_DNA"/>
</dbReference>
<dbReference type="SUPFAM" id="SSF52833">
    <property type="entry name" value="Thioredoxin-like"/>
    <property type="match status" value="1"/>
</dbReference>
<dbReference type="PRINTS" id="PR00160">
    <property type="entry name" value="GLUTAREDOXIN"/>
</dbReference>
<dbReference type="InterPro" id="IPR014025">
    <property type="entry name" value="Glutaredoxin_subgr"/>
</dbReference>
<dbReference type="Pfam" id="PF00462">
    <property type="entry name" value="Glutaredoxin"/>
    <property type="match status" value="1"/>
</dbReference>
<dbReference type="InterPro" id="IPR002109">
    <property type="entry name" value="Glutaredoxin"/>
</dbReference>
<evidence type="ECO:0000313" key="2">
    <source>
        <dbReference type="EMBL" id="QHT83638.1"/>
    </source>
</evidence>
<dbReference type="Gene3D" id="3.40.30.10">
    <property type="entry name" value="Glutaredoxin"/>
    <property type="match status" value="1"/>
</dbReference>
<reference evidence="2" key="1">
    <citation type="journal article" date="2020" name="Nature">
        <title>Giant virus diversity and host interactions through global metagenomics.</title>
        <authorList>
            <person name="Schulz F."/>
            <person name="Roux S."/>
            <person name="Paez-Espino D."/>
            <person name="Jungbluth S."/>
            <person name="Walsh D.A."/>
            <person name="Denef V.J."/>
            <person name="McMahon K.D."/>
            <person name="Konstantinidis K.T."/>
            <person name="Eloe-Fadrosh E.A."/>
            <person name="Kyrpides N.C."/>
            <person name="Woyke T."/>
        </authorList>
    </citation>
    <scope>NUCLEOTIDE SEQUENCE</scope>
    <source>
        <strain evidence="2">GVMAG-M-3300023184-168</strain>
    </source>
</reference>
<dbReference type="AlphaFoldDB" id="A0A6C0HSD2"/>
<protein>
    <recommendedName>
        <fullName evidence="1">Glutaredoxin domain-containing protein</fullName>
    </recommendedName>
</protein>
<evidence type="ECO:0000259" key="1">
    <source>
        <dbReference type="Pfam" id="PF00462"/>
    </source>
</evidence>
<accession>A0A6C0HSD2</accession>
<dbReference type="InterPro" id="IPR036249">
    <property type="entry name" value="Thioredoxin-like_sf"/>
</dbReference>
<sequence>MEIENPSNDSYTIYSKSGCPSCTKAKELLKFENVTIIDCDEYLIEDKQGFLEYMQNLIGKEYKTFPMIFKDGVFIGGFTDLKPFYALEQQKNIFSVPFRSI</sequence>
<organism evidence="2">
    <name type="scientific">viral metagenome</name>
    <dbReference type="NCBI Taxonomy" id="1070528"/>
    <lineage>
        <taxon>unclassified sequences</taxon>
        <taxon>metagenomes</taxon>
        <taxon>organismal metagenomes</taxon>
    </lineage>
</organism>
<dbReference type="PROSITE" id="PS51354">
    <property type="entry name" value="GLUTAREDOXIN_2"/>
    <property type="match status" value="1"/>
</dbReference>
<name>A0A6C0HSD2_9ZZZZ</name>